<sequence length="81" mass="9407">MIACEKHMPEREGYPGERCYICWLLRVADASRRLCEWDTQQRARLQGRPPDDCAMATTIEDLRYLLEIEPKPPLADSPDKS</sequence>
<proteinExistence type="predicted"/>
<protein>
    <submittedName>
        <fullName evidence="1">Uncharacterized protein</fullName>
    </submittedName>
</protein>
<reference evidence="1" key="1">
    <citation type="submission" date="2020-03" db="EMBL/GenBank/DDBJ databases">
        <title>The deep terrestrial virosphere.</title>
        <authorList>
            <person name="Holmfeldt K."/>
            <person name="Nilsson E."/>
            <person name="Simone D."/>
            <person name="Lopez-Fernandez M."/>
            <person name="Wu X."/>
            <person name="de Brujin I."/>
            <person name="Lundin D."/>
            <person name="Andersson A."/>
            <person name="Bertilsson S."/>
            <person name="Dopson M."/>
        </authorList>
    </citation>
    <scope>NUCLEOTIDE SEQUENCE</scope>
    <source>
        <strain evidence="1">MM415B04837</strain>
    </source>
</reference>
<dbReference type="EMBL" id="MT143042">
    <property type="protein sequence ID" value="QJA92156.1"/>
    <property type="molecule type" value="Genomic_DNA"/>
</dbReference>
<organism evidence="1">
    <name type="scientific">viral metagenome</name>
    <dbReference type="NCBI Taxonomy" id="1070528"/>
    <lineage>
        <taxon>unclassified sequences</taxon>
        <taxon>metagenomes</taxon>
        <taxon>organismal metagenomes</taxon>
    </lineage>
</organism>
<gene>
    <name evidence="1" type="ORF">MM415B04837_0010</name>
</gene>
<accession>A0A6M3LB10</accession>
<dbReference type="AlphaFoldDB" id="A0A6M3LB10"/>
<name>A0A6M3LB10_9ZZZZ</name>
<evidence type="ECO:0000313" key="1">
    <source>
        <dbReference type="EMBL" id="QJA92156.1"/>
    </source>
</evidence>